<dbReference type="SUPFAM" id="SSF55287">
    <property type="entry name" value="RPB5-like RNA polymerase subunit"/>
    <property type="match status" value="1"/>
</dbReference>
<name>A0A6C0EQ68_9ZZZZ</name>
<dbReference type="EMBL" id="MN738913">
    <property type="protein sequence ID" value="QHT30862.1"/>
    <property type="molecule type" value="Genomic_DNA"/>
</dbReference>
<accession>A0A6C0EQ68</accession>
<proteinExistence type="predicted"/>
<dbReference type="GO" id="GO:0006351">
    <property type="term" value="P:DNA-templated transcription"/>
    <property type="evidence" value="ECO:0007669"/>
    <property type="project" value="InterPro"/>
</dbReference>
<organism evidence="2">
    <name type="scientific">viral metagenome</name>
    <dbReference type="NCBI Taxonomy" id="1070528"/>
    <lineage>
        <taxon>unclassified sequences</taxon>
        <taxon>metagenomes</taxon>
        <taxon>organismal metagenomes</taxon>
    </lineage>
</organism>
<dbReference type="Pfam" id="PF01191">
    <property type="entry name" value="RNA_pol_Rpb5_C"/>
    <property type="match status" value="1"/>
</dbReference>
<dbReference type="GO" id="GO:0003677">
    <property type="term" value="F:DNA binding"/>
    <property type="evidence" value="ECO:0007669"/>
    <property type="project" value="InterPro"/>
</dbReference>
<dbReference type="InterPro" id="IPR000783">
    <property type="entry name" value="RNA_pol_subH/Rpb5_C"/>
</dbReference>
<dbReference type="AlphaFoldDB" id="A0A6C0EQ68"/>
<reference evidence="2" key="1">
    <citation type="journal article" date="2020" name="Nature">
        <title>Giant virus diversity and host interactions through global metagenomics.</title>
        <authorList>
            <person name="Schulz F."/>
            <person name="Roux S."/>
            <person name="Paez-Espino D."/>
            <person name="Jungbluth S."/>
            <person name="Walsh D.A."/>
            <person name="Denef V.J."/>
            <person name="McMahon K.D."/>
            <person name="Konstantinidis K.T."/>
            <person name="Eloe-Fadrosh E.A."/>
            <person name="Kyrpides N.C."/>
            <person name="Woyke T."/>
        </authorList>
    </citation>
    <scope>NUCLEOTIDE SEQUENCE</scope>
    <source>
        <strain evidence="2">GVMAG-M-3300009151-50</strain>
    </source>
</reference>
<evidence type="ECO:0000313" key="2">
    <source>
        <dbReference type="EMBL" id="QHT30862.1"/>
    </source>
</evidence>
<dbReference type="GO" id="GO:0003899">
    <property type="term" value="F:DNA-directed RNA polymerase activity"/>
    <property type="evidence" value="ECO:0007669"/>
    <property type="project" value="InterPro"/>
</dbReference>
<feature type="domain" description="RNA polymerase subunit H/Rpb5 C-terminal" evidence="1">
    <location>
        <begin position="114"/>
        <end position="168"/>
    </location>
</feature>
<sequence>MEERALSTLKVILTERGLKGDNFETVSSTIDETKMYTFGGILIIFSTKARISEKDLNTFIEYANENRFGNGMIIVGLSRPSETVLNALRNHVNQPNIPLVHLFEIRHLQMQYGRHVKVPKHRIVAASELEGILKATNAKTPSVFRKIDSQDPMAKWTGARPGDVLEVTGMCESSVENKRYLFCMADVTNG</sequence>
<protein>
    <recommendedName>
        <fullName evidence="1">RNA polymerase subunit H/Rpb5 C-terminal domain-containing protein</fullName>
    </recommendedName>
</protein>
<dbReference type="Gene3D" id="3.90.940.20">
    <property type="entry name" value="RPB5-like RNA polymerase subunit"/>
    <property type="match status" value="1"/>
</dbReference>
<evidence type="ECO:0000259" key="1">
    <source>
        <dbReference type="Pfam" id="PF01191"/>
    </source>
</evidence>
<dbReference type="InterPro" id="IPR035913">
    <property type="entry name" value="RPB5-like_sf"/>
</dbReference>